<dbReference type="InterPro" id="IPR025110">
    <property type="entry name" value="AMP-bd_C"/>
</dbReference>
<dbReference type="SUPFAM" id="SSF52777">
    <property type="entry name" value="CoA-dependent acyltransferases"/>
    <property type="match status" value="6"/>
</dbReference>
<dbReference type="GO" id="GO:0005737">
    <property type="term" value="C:cytoplasm"/>
    <property type="evidence" value="ECO:0007669"/>
    <property type="project" value="TreeGrafter"/>
</dbReference>
<keyword evidence="3" id="KW-0597">Phosphoprotein</keyword>
<accession>A0A4P8EFU2</accession>
<gene>
    <name evidence="7" type="ORF">EOK75_08285</name>
</gene>
<dbReference type="FunFam" id="1.10.1200.10:FF:000005">
    <property type="entry name" value="Nonribosomal peptide synthetase 1"/>
    <property type="match status" value="1"/>
</dbReference>
<dbReference type="OrthoDB" id="9803968at2"/>
<evidence type="ECO:0000256" key="4">
    <source>
        <dbReference type="ARBA" id="ARBA00022737"/>
    </source>
</evidence>
<dbReference type="Gene3D" id="3.40.50.12780">
    <property type="entry name" value="N-terminal domain of ligase-like"/>
    <property type="match status" value="1"/>
</dbReference>
<keyword evidence="4" id="KW-0677">Repeat</keyword>
<dbReference type="InterPro" id="IPR010060">
    <property type="entry name" value="NRPS_synth"/>
</dbReference>
<dbReference type="InterPro" id="IPR045851">
    <property type="entry name" value="AMP-bd_C_sf"/>
</dbReference>
<dbReference type="GO" id="GO:0003824">
    <property type="term" value="F:catalytic activity"/>
    <property type="evidence" value="ECO:0007669"/>
    <property type="project" value="InterPro"/>
</dbReference>
<dbReference type="Gene3D" id="3.30.300.30">
    <property type="match status" value="2"/>
</dbReference>
<dbReference type="SUPFAM" id="SSF47336">
    <property type="entry name" value="ACP-like"/>
    <property type="match status" value="2"/>
</dbReference>
<dbReference type="CDD" id="cd12116">
    <property type="entry name" value="A_NRPS_Ta1_like"/>
    <property type="match status" value="1"/>
</dbReference>
<feature type="domain" description="Carrier" evidence="6">
    <location>
        <begin position="963"/>
        <end position="1038"/>
    </location>
</feature>
<dbReference type="SUPFAM" id="SSF56801">
    <property type="entry name" value="Acetyl-CoA synthetase-like"/>
    <property type="match status" value="2"/>
</dbReference>
<dbReference type="InterPro" id="IPR006162">
    <property type="entry name" value="Ppantetheine_attach_site"/>
</dbReference>
<dbReference type="InterPro" id="IPR023213">
    <property type="entry name" value="CAT-like_dom_sf"/>
</dbReference>
<dbReference type="Proteomes" id="UP000298631">
    <property type="component" value="Chromosome"/>
</dbReference>
<dbReference type="InterPro" id="IPR042099">
    <property type="entry name" value="ANL_N_sf"/>
</dbReference>
<dbReference type="Gene3D" id="2.30.38.10">
    <property type="entry name" value="Luciferase, Domain 3"/>
    <property type="match status" value="1"/>
</dbReference>
<dbReference type="PROSITE" id="PS50075">
    <property type="entry name" value="CARRIER"/>
    <property type="match status" value="2"/>
</dbReference>
<reference evidence="7 8" key="1">
    <citation type="submission" date="2019-05" db="EMBL/GenBank/DDBJ databases">
        <title>Pseudorhodobacter turbinis sp. nov., isolated from the gut of the Korean turban shell.</title>
        <authorList>
            <person name="Jeong Y.-S."/>
            <person name="Kang W.-R."/>
            <person name="Bae J.-W."/>
        </authorList>
    </citation>
    <scope>NUCLEOTIDE SEQUENCE [LARGE SCALE GENOMIC DNA]</scope>
    <source>
        <strain evidence="7 8">S12M18</strain>
    </source>
</reference>
<dbReference type="RefSeq" id="WP_137193499.1">
    <property type="nucleotide sequence ID" value="NZ_CP039964.1"/>
</dbReference>
<sequence>MSPQDTTTLDPAAKRALLAKMLKQAAPDARPRHAPLSSAQHRLWFIDQLQPGQSTYTIAAALRLRGALDLTRLQAALDAIVVRHEPLRTRFTDHEGAVLQTIGAPAPVALETADIAEPALQDALAGFAARPFDLTKGPVLRAALFRMDNRHHVLAIAVHHIVADYHSLQVMIAEFTALYEGKTLPPLPLQFADYALAQRGHNRTGQVAFWQEALHGLAPLLDMPTDFMRPKQQDYVGARLRFDLPEGLASRLRSLAKARAVTPFTLLLAGFHILHQRYSGTRDVCIGTTVSNRGRAELQGLVGYFVNTLAIRCTVAEDDSFDDFLARMQGHISGAMAHQEVPFEQVVDATVIERSLAHAPLFQSMFNLHEKQPNAVRLTGLTLETLTLPAKTARFDLCLDMFIGEKITGVLEYATALFRPETAQRMVDDYIRILEAVIEAPQGRLADIDLFTAADKEALLAFNATDRTIPEPDLASLIAQGTQQPDATAVIAGNTRLTHAQLDAAANRLAQHLGDRVQTGDRVAVCLPRTADLVVTLLALLKLGAPYIPLDPTHPPQRLRDILQDSNPALLIGTGAPPVPSECLYLDLEVSRDDINACADKPPLGAITGEDLAYVIFTSGTTGRPKGVPIRQRSLVNLLTSMMRSPGMTAQDCLVSVTTPAFDIAGLELFLPLLSGGTLVIADQFDVIDGLALSRLLERVDATVMQATPSTWRLLVEEGWQAPKSFKMLCGGEALDIALARRLLAGDGRLFNLYGPTETTIWSACAEITAGGIARGQIPLGRPVANTWLHIGDADGRPCPPGVAGEILIGGDGLSPGYLDRPELTAQKFITRDGQRLYRTGDRAKMTAEGEIIYLGRTDFQLKLRGFRIEAGEIETLLTQYPAVEQAAVTLLGDGDTAMLVAYCRAAAEPDLQDRLRAHLGAHLPAYMIPSAFVFLDRFPLNASGKVDRLRLPAPETQSTPQAPTTGAEAMLAKIWAEVLGIDAPGPEDDFFGLGGHSLLAMRMVARLGHDGPRAVPLRLLFENPRLAAYARALEQAGILRDVPRDPIPRLASGAKPPLSHAQSRQWALASLDPDQTAYHISSAQRLKGTIDSARLARAFAALCDRHQILRSAYPATGGTPQHAAHCTTDPSFCAEPVTEDALPSVLLAKVQRPFDITNGPLVTLDLLSVDAENHVLLMVMHHIIADAASVQLALGELMECYNALTKDPAWLPAPLPLQYADYAAWQADQDFSEGCQYWVDHLRGAPPLLELPTDFPRPAQQDFSGGNVDFTLSGAALTGLRALATQTGATPYMVLLAGFTAFLGRFAETDDVVVGTPISTRPHPDLDQLIGMFVNTLALRLRMDDKAGFTALLDVCRQRVLDGFGHQDTPFEKVVEALAPDRTWSHNPVFQAMFSWRVQAQRPAHEGPEWAPLAMPTTSAKMDLHLAVLDRGHDLALRLEYRRDLFLPETASNMAQSFEALILSILDAPDAPINSLSMLHPEQSRAIARWNDTGQLPVANTDTLHGLVAACAAQVPTRVAVRDTSGALSYDALEARSNTLAAYLQGRGIGAGDRVGVALGRGVDLVVAILGVLKTGAAYVPLDPNYPVERIAYVAEDAALSLILGDRDAANTLGLAGFWEGRPPQMPTPCVTTQDDLAYLIYTSGSTGKPKGVALNHGNAVALVRWAERTFSKEELAGVLGSTSVCFDLSVFEIFATLSLGGTLFMVEDLFALPSAPFAEQVTLINTVPTPMAELIRLGPLPKSVRTVCLAGETPSPALARKMTEAVDRFVHLYGPSEDTTFSTGMDVPRGFERFNLGHPVAGTQAYILDALMQQLPVGMPGELYLAGQGVGRGYWNRPGMSAERFLPNPFDHDGSAPVMYRTGDRVRRTSDGSIDYFGRGDRQLKIRGFRIEPGEVEAALSTLDGVTAAVVDLWQVPDRPARLTAWVEGDALQSDLVAELTKRLPAHLVPTQFVIAASLPRLPNGKLDRKSMPAPSDSKPMQQAGDEMPLPGLEQQLAGIWKRVLGREAITRNAGFFSIGGDSILAIQVVAEARDLGIALTPRDLFQFPTLAELAAAAVGRETAGQSGGPVIGPQPMTPVQHWFLNRDLPQAQHWNQAVVVTPTRPLKPDTLDRALGHLSEWHASLRARFTCTDGAWEQIIAPVQDQPYLTRTSGDVGKAAQALQQSFDLADGPMWGAALCDHADGGQRLVVVAHHLLVDGVSWRILMADLQRLYSGLERGETPTRRRSTPTGTWASHLQNAETFTTQRDYWQDVLSVPSAALPVDTPDGQNTEATAKRHETRLDSTLSQQVLQDVPAAYPVTSEELMLTSLALALRDWTGQAATRIEMESHGRIGEDQIDLSGTVGWLTAIYPFVLSSPPDGVAHDALRSVKEALRTVPSGGIGYGVLRYLHNALPDTETDIRFNYLGQAGAVLGADSLFQPADESAGPARAVANPCDTLLEINALATPDGLRIGWNYAGDMIATPTIEQLATDFTRHLIALVAHCLGGEDTGLSPVDFPDMDFAADDLDDLLQSL</sequence>
<dbReference type="Pfam" id="PF00501">
    <property type="entry name" value="AMP-binding"/>
    <property type="match status" value="2"/>
</dbReference>
<dbReference type="InterPro" id="IPR001242">
    <property type="entry name" value="Condensation_dom"/>
</dbReference>
<dbReference type="GO" id="GO:0031177">
    <property type="term" value="F:phosphopantetheine binding"/>
    <property type="evidence" value="ECO:0007669"/>
    <property type="project" value="InterPro"/>
</dbReference>
<evidence type="ECO:0000256" key="5">
    <source>
        <dbReference type="SAM" id="MobiDB-lite"/>
    </source>
</evidence>
<dbReference type="NCBIfam" id="TIGR01733">
    <property type="entry name" value="AA-adenyl-dom"/>
    <property type="match status" value="2"/>
</dbReference>
<keyword evidence="2" id="KW-0596">Phosphopantetheine</keyword>
<name>A0A4P8EFU2_9RHOB</name>
<evidence type="ECO:0000313" key="8">
    <source>
        <dbReference type="Proteomes" id="UP000298631"/>
    </source>
</evidence>
<dbReference type="InterPro" id="IPR010071">
    <property type="entry name" value="AA_adenyl_dom"/>
</dbReference>
<dbReference type="Gene3D" id="1.10.1200.10">
    <property type="entry name" value="ACP-like"/>
    <property type="match status" value="2"/>
</dbReference>
<evidence type="ECO:0000313" key="7">
    <source>
        <dbReference type="EMBL" id="QCO55738.1"/>
    </source>
</evidence>
<dbReference type="InterPro" id="IPR036736">
    <property type="entry name" value="ACP-like_sf"/>
</dbReference>
<proteinExistence type="predicted"/>
<dbReference type="Pfam" id="PF13193">
    <property type="entry name" value="AMP-binding_C"/>
    <property type="match status" value="1"/>
</dbReference>
<dbReference type="GO" id="GO:0043041">
    <property type="term" value="P:amino acid activation for nonribosomal peptide biosynthetic process"/>
    <property type="evidence" value="ECO:0007669"/>
    <property type="project" value="TreeGrafter"/>
</dbReference>
<evidence type="ECO:0000256" key="3">
    <source>
        <dbReference type="ARBA" id="ARBA00022553"/>
    </source>
</evidence>
<dbReference type="Pfam" id="PF00550">
    <property type="entry name" value="PP-binding"/>
    <property type="match status" value="2"/>
</dbReference>
<dbReference type="CDD" id="cd19534">
    <property type="entry name" value="E_NRPS"/>
    <property type="match status" value="1"/>
</dbReference>
<evidence type="ECO:0000256" key="1">
    <source>
        <dbReference type="ARBA" id="ARBA00001957"/>
    </source>
</evidence>
<dbReference type="NCBIfam" id="TIGR01720">
    <property type="entry name" value="NRPS-para261"/>
    <property type="match status" value="1"/>
</dbReference>
<dbReference type="CDD" id="cd19531">
    <property type="entry name" value="LCL_NRPS-like"/>
    <property type="match status" value="2"/>
</dbReference>
<dbReference type="PANTHER" id="PTHR45527:SF1">
    <property type="entry name" value="FATTY ACID SYNTHASE"/>
    <property type="match status" value="1"/>
</dbReference>
<dbReference type="KEGG" id="pseb:EOK75_08285"/>
<dbReference type="GO" id="GO:0044550">
    <property type="term" value="P:secondary metabolite biosynthetic process"/>
    <property type="evidence" value="ECO:0007669"/>
    <property type="project" value="TreeGrafter"/>
</dbReference>
<feature type="region of interest" description="Disordered" evidence="5">
    <location>
        <begin position="1967"/>
        <end position="1988"/>
    </location>
</feature>
<dbReference type="Pfam" id="PF00668">
    <property type="entry name" value="Condensation"/>
    <property type="match status" value="3"/>
</dbReference>
<feature type="domain" description="Carrier" evidence="6">
    <location>
        <begin position="1990"/>
        <end position="2064"/>
    </location>
</feature>
<dbReference type="Gene3D" id="3.30.559.30">
    <property type="entry name" value="Nonribosomal peptide synthetase, condensation domain"/>
    <property type="match status" value="3"/>
</dbReference>
<evidence type="ECO:0000256" key="2">
    <source>
        <dbReference type="ARBA" id="ARBA00022450"/>
    </source>
</evidence>
<protein>
    <submittedName>
        <fullName evidence="7">Amino acid adenylation domain-containing protein</fullName>
    </submittedName>
</protein>
<dbReference type="PROSITE" id="PS00455">
    <property type="entry name" value="AMP_BINDING"/>
    <property type="match status" value="2"/>
</dbReference>
<dbReference type="EMBL" id="CP039964">
    <property type="protein sequence ID" value="QCO55738.1"/>
    <property type="molecule type" value="Genomic_DNA"/>
</dbReference>
<keyword evidence="8" id="KW-1185">Reference proteome</keyword>
<dbReference type="InterPro" id="IPR009081">
    <property type="entry name" value="PP-bd_ACP"/>
</dbReference>
<dbReference type="Gene3D" id="3.30.559.10">
    <property type="entry name" value="Chloramphenicol acetyltransferase-like domain"/>
    <property type="match status" value="3"/>
</dbReference>
<dbReference type="PROSITE" id="PS00012">
    <property type="entry name" value="PHOSPHOPANTETHEINE"/>
    <property type="match status" value="2"/>
</dbReference>
<evidence type="ECO:0000259" key="6">
    <source>
        <dbReference type="PROSITE" id="PS50075"/>
    </source>
</evidence>
<dbReference type="InterPro" id="IPR000873">
    <property type="entry name" value="AMP-dep_synth/lig_dom"/>
</dbReference>
<dbReference type="InterPro" id="IPR020806">
    <property type="entry name" value="PKS_PP-bd"/>
</dbReference>
<dbReference type="PANTHER" id="PTHR45527">
    <property type="entry name" value="NONRIBOSOMAL PEPTIDE SYNTHETASE"/>
    <property type="match status" value="1"/>
</dbReference>
<dbReference type="Gene3D" id="3.40.50.980">
    <property type="match status" value="2"/>
</dbReference>
<dbReference type="SMART" id="SM00823">
    <property type="entry name" value="PKS_PP"/>
    <property type="match status" value="2"/>
</dbReference>
<organism evidence="7 8">
    <name type="scientific">Pseudorhodobacter turbinis</name>
    <dbReference type="NCBI Taxonomy" id="2500533"/>
    <lineage>
        <taxon>Bacteria</taxon>
        <taxon>Pseudomonadati</taxon>
        <taxon>Pseudomonadota</taxon>
        <taxon>Alphaproteobacteria</taxon>
        <taxon>Rhodobacterales</taxon>
        <taxon>Paracoccaceae</taxon>
        <taxon>Pseudorhodobacter</taxon>
    </lineage>
</organism>
<dbReference type="InterPro" id="IPR020845">
    <property type="entry name" value="AMP-binding_CS"/>
</dbReference>
<comment type="cofactor">
    <cofactor evidence="1">
        <name>pantetheine 4'-phosphate</name>
        <dbReference type="ChEBI" id="CHEBI:47942"/>
    </cofactor>
</comment>